<evidence type="ECO:0008006" key="4">
    <source>
        <dbReference type="Google" id="ProtNLM"/>
    </source>
</evidence>
<accession>A0A5M6D223</accession>
<evidence type="ECO:0000256" key="1">
    <source>
        <dbReference type="SAM" id="MobiDB-lite"/>
    </source>
</evidence>
<name>A0A5M6D223_9BACT</name>
<comment type="caution">
    <text evidence="2">The sequence shown here is derived from an EMBL/GenBank/DDBJ whole genome shotgun (WGS) entry which is preliminary data.</text>
</comment>
<protein>
    <recommendedName>
        <fullName evidence="4">V/A-type H+-transporting ATPase subunit E</fullName>
    </recommendedName>
</protein>
<evidence type="ECO:0000313" key="3">
    <source>
        <dbReference type="Proteomes" id="UP000324479"/>
    </source>
</evidence>
<dbReference type="EMBL" id="VWOX01000017">
    <property type="protein sequence ID" value="KAA5539709.1"/>
    <property type="molecule type" value="Genomic_DNA"/>
</dbReference>
<feature type="region of interest" description="Disordered" evidence="1">
    <location>
        <begin position="1"/>
        <end position="39"/>
    </location>
</feature>
<dbReference type="Gene3D" id="1.20.5.2950">
    <property type="match status" value="1"/>
</dbReference>
<evidence type="ECO:0000313" key="2">
    <source>
        <dbReference type="EMBL" id="KAA5539709.1"/>
    </source>
</evidence>
<sequence length="233" mass="25117">MSNEVQTSSPQSGSAEESAGVQGLIDRLKTDGVSRGQEEAERLIAEAREEAMKLVDEAKRQADQIVSDAREEAQQLNENGKQALRLASRDVSLQLKEELQREFQNRLGKLVGDSLQNPDLIRQLILEIAGVAVPSDAKSGDGKSSGEGGQTKILLSAGNDPAANARLDELIRGIGGDLLREGVEIGVQPGHDSGLRVQQRDQVVEVDLTDQAITAVLMRFLAPRFQSIIEASN</sequence>
<dbReference type="AlphaFoldDB" id="A0A5M6D223"/>
<proteinExistence type="predicted"/>
<gene>
    <name evidence="2" type="ORF">FYK55_23190</name>
</gene>
<dbReference type="RefSeq" id="WP_150079018.1">
    <property type="nucleotide sequence ID" value="NZ_VWOX01000017.1"/>
</dbReference>
<feature type="compositionally biased region" description="Basic and acidic residues" evidence="1">
    <location>
        <begin position="26"/>
        <end position="39"/>
    </location>
</feature>
<dbReference type="CDD" id="cd06503">
    <property type="entry name" value="ATP-synt_Fo_b"/>
    <property type="match status" value="1"/>
</dbReference>
<dbReference type="InterPro" id="IPR028987">
    <property type="entry name" value="ATP_synth_B-like_membr_sf"/>
</dbReference>
<dbReference type="SUPFAM" id="SSF81573">
    <property type="entry name" value="F1F0 ATP synthase subunit B, membrane domain"/>
    <property type="match status" value="1"/>
</dbReference>
<reference evidence="2 3" key="1">
    <citation type="submission" date="2019-08" db="EMBL/GenBank/DDBJ databases">
        <authorList>
            <person name="Dhanesh K."/>
            <person name="Kumar G."/>
            <person name="Sasikala C."/>
            <person name="Venkata Ramana C."/>
        </authorList>
    </citation>
    <scope>NUCLEOTIDE SEQUENCE [LARGE SCALE GENOMIC DNA]</scope>
    <source>
        <strain evidence="2 3">JC645</strain>
    </source>
</reference>
<organism evidence="2 3">
    <name type="scientific">Roseiconus nitratireducens</name>
    <dbReference type="NCBI Taxonomy" id="2605748"/>
    <lineage>
        <taxon>Bacteria</taxon>
        <taxon>Pseudomonadati</taxon>
        <taxon>Planctomycetota</taxon>
        <taxon>Planctomycetia</taxon>
        <taxon>Pirellulales</taxon>
        <taxon>Pirellulaceae</taxon>
        <taxon>Roseiconus</taxon>
    </lineage>
</organism>
<keyword evidence="3" id="KW-1185">Reference proteome</keyword>
<feature type="compositionally biased region" description="Polar residues" evidence="1">
    <location>
        <begin position="1"/>
        <end position="15"/>
    </location>
</feature>
<feature type="region of interest" description="Disordered" evidence="1">
    <location>
        <begin position="135"/>
        <end position="157"/>
    </location>
</feature>
<dbReference type="Proteomes" id="UP000324479">
    <property type="component" value="Unassembled WGS sequence"/>
</dbReference>